<feature type="chain" id="PRO_5007282092" evidence="2">
    <location>
        <begin position="27"/>
        <end position="344"/>
    </location>
</feature>
<dbReference type="GO" id="GO:0055085">
    <property type="term" value="P:transmembrane transport"/>
    <property type="evidence" value="ECO:0007669"/>
    <property type="project" value="InterPro"/>
</dbReference>
<evidence type="ECO:0000256" key="2">
    <source>
        <dbReference type="SAM" id="SignalP"/>
    </source>
</evidence>
<accession>A0A128F5F9</accession>
<protein>
    <submittedName>
        <fullName evidence="3">Lactate-binding periplasmic protein</fullName>
    </submittedName>
</protein>
<dbReference type="STRING" id="1796497.GCE9029_02673"/>
<keyword evidence="4" id="KW-1185">Reference proteome</keyword>
<dbReference type="InterPro" id="IPR018389">
    <property type="entry name" value="DctP_fam"/>
</dbReference>
<evidence type="ECO:0000313" key="3">
    <source>
        <dbReference type="EMBL" id="CZF81536.1"/>
    </source>
</evidence>
<dbReference type="NCBIfam" id="NF037995">
    <property type="entry name" value="TRAP_S1"/>
    <property type="match status" value="1"/>
</dbReference>
<name>A0A128F5F9_9GAMM</name>
<dbReference type="Gene3D" id="3.40.190.170">
    <property type="entry name" value="Bacterial extracellular solute-binding protein, family 7"/>
    <property type="match status" value="1"/>
</dbReference>
<proteinExistence type="predicted"/>
<sequence>MLGRSFIYMAIGMSLSLGSVAGTASAATTLKVQTSTQSGGYSFGYLKENWLPKLEEMTDGEVSIELLPIKSVMPRNETPEGVAAGILGGDLTSIAYFSGRNPAFAILGDLIAGYDSPKQVQEFCRNGGGAEALQTLWDKTLPGRIHVVGCGAVSKEALVSKVPIRSVDDLKGVKIRSPEGLAASVFRAAGASPVNIPFSDVFTSLEKGVVDAADASAYVNNDKNGFHQIAQYPLYPGIHSMAVHQFTVSKKKWDKLTPEQQDALKQWFYMAYGDLLNALDDQDKSLVARDTADPNIEVIDWPQAERDKFRRIAQGAWEDTATKSPEAKAALEAHYKFMRENGLL</sequence>
<dbReference type="PANTHER" id="PTHR33376">
    <property type="match status" value="1"/>
</dbReference>
<dbReference type="AlphaFoldDB" id="A0A128F5F9"/>
<reference evidence="4" key="1">
    <citation type="submission" date="2016-02" db="EMBL/GenBank/DDBJ databases">
        <authorList>
            <person name="Rodrigo-Torres Lidia"/>
            <person name="Arahal R.David."/>
        </authorList>
    </citation>
    <scope>NUCLEOTIDE SEQUENCE [LARGE SCALE GENOMIC DNA]</scope>
    <source>
        <strain evidence="4">CECT 9029</strain>
    </source>
</reference>
<dbReference type="Proteomes" id="UP000071641">
    <property type="component" value="Unassembled WGS sequence"/>
</dbReference>
<dbReference type="EMBL" id="FIZX01000002">
    <property type="protein sequence ID" value="CZF81536.1"/>
    <property type="molecule type" value="Genomic_DNA"/>
</dbReference>
<dbReference type="PANTHER" id="PTHR33376:SF5">
    <property type="entry name" value="EXTRACYTOPLASMIC SOLUTE RECEPTOR PROTEIN"/>
    <property type="match status" value="1"/>
</dbReference>
<dbReference type="RefSeq" id="WP_197475362.1">
    <property type="nucleotide sequence ID" value="NZ_FIZX01000002.1"/>
</dbReference>
<dbReference type="Pfam" id="PF03480">
    <property type="entry name" value="DctP"/>
    <property type="match status" value="1"/>
</dbReference>
<evidence type="ECO:0000256" key="1">
    <source>
        <dbReference type="ARBA" id="ARBA00022729"/>
    </source>
</evidence>
<dbReference type="SUPFAM" id="SSF53850">
    <property type="entry name" value="Periplasmic binding protein-like II"/>
    <property type="match status" value="1"/>
</dbReference>
<keyword evidence="1 2" id="KW-0732">Signal</keyword>
<organism evidence="3 4">
    <name type="scientific">Grimontia celer</name>
    <dbReference type="NCBI Taxonomy" id="1796497"/>
    <lineage>
        <taxon>Bacteria</taxon>
        <taxon>Pseudomonadati</taxon>
        <taxon>Pseudomonadota</taxon>
        <taxon>Gammaproteobacteria</taxon>
        <taxon>Vibrionales</taxon>
        <taxon>Vibrionaceae</taxon>
        <taxon>Grimontia</taxon>
    </lineage>
</organism>
<feature type="signal peptide" evidence="2">
    <location>
        <begin position="1"/>
        <end position="26"/>
    </location>
</feature>
<gene>
    <name evidence="3" type="ORF">GCE9029_02673</name>
</gene>
<dbReference type="InterPro" id="IPR038404">
    <property type="entry name" value="TRAP_DctP_sf"/>
</dbReference>
<evidence type="ECO:0000313" key="4">
    <source>
        <dbReference type="Proteomes" id="UP000071641"/>
    </source>
</evidence>